<dbReference type="SUPFAM" id="SSF51905">
    <property type="entry name" value="FAD/NAD(P)-binding domain"/>
    <property type="match status" value="1"/>
</dbReference>
<proteinExistence type="inferred from homology"/>
<dbReference type="EC" id="1.8.1.4" evidence="2 14"/>
<dbReference type="Gene3D" id="3.30.390.30">
    <property type="match status" value="1"/>
</dbReference>
<keyword evidence="6 14" id="KW-0560">Oxidoreductase</keyword>
<comment type="similarity">
    <text evidence="1 14">Belongs to the class-I pyridine nucleotide-disulfide oxidoreductase family.</text>
</comment>
<evidence type="ECO:0000313" key="18">
    <source>
        <dbReference type="Proteomes" id="UP000641137"/>
    </source>
</evidence>
<dbReference type="EMBL" id="BMZO01000007">
    <property type="protein sequence ID" value="GHC74170.1"/>
    <property type="molecule type" value="Genomic_DNA"/>
</dbReference>
<dbReference type="NCBIfam" id="TIGR01350">
    <property type="entry name" value="lipoamide_DH"/>
    <property type="match status" value="1"/>
</dbReference>
<evidence type="ECO:0000256" key="6">
    <source>
        <dbReference type="ARBA" id="ARBA00023002"/>
    </source>
</evidence>
<keyword evidence="8" id="KW-1015">Disulfide bond</keyword>
<dbReference type="PROSITE" id="PS00076">
    <property type="entry name" value="PYRIDINE_REDOX_1"/>
    <property type="match status" value="1"/>
</dbReference>
<feature type="binding site" evidence="12">
    <location>
        <position position="205"/>
    </location>
    <ligand>
        <name>NAD(+)</name>
        <dbReference type="ChEBI" id="CHEBI:57540"/>
    </ligand>
</feature>
<evidence type="ECO:0000256" key="3">
    <source>
        <dbReference type="ARBA" id="ARBA00016961"/>
    </source>
</evidence>
<feature type="domain" description="Pyridine nucleotide-disulphide oxidoreductase dimerisation" evidence="15">
    <location>
        <begin position="350"/>
        <end position="459"/>
    </location>
</feature>
<dbReference type="InterPro" id="IPR023753">
    <property type="entry name" value="FAD/NAD-binding_dom"/>
</dbReference>
<evidence type="ECO:0000256" key="14">
    <source>
        <dbReference type="RuleBase" id="RU003692"/>
    </source>
</evidence>
<gene>
    <name evidence="17" type="ORF">GCM10010136_23090</name>
</gene>
<evidence type="ECO:0000259" key="16">
    <source>
        <dbReference type="Pfam" id="PF07992"/>
    </source>
</evidence>
<keyword evidence="9 14" id="KW-0676">Redox-active center</keyword>
<keyword evidence="12" id="KW-0547">Nucleotide-binding</keyword>
<reference evidence="17" key="2">
    <citation type="submission" date="2020-09" db="EMBL/GenBank/DDBJ databases">
        <authorList>
            <person name="Sun Q."/>
            <person name="Kim S."/>
        </authorList>
    </citation>
    <scope>NUCLEOTIDE SEQUENCE</scope>
    <source>
        <strain evidence="17">KCTC 42097</strain>
    </source>
</reference>
<feature type="binding site" evidence="12">
    <location>
        <position position="114"/>
    </location>
    <ligand>
        <name>FAD</name>
        <dbReference type="ChEBI" id="CHEBI:57692"/>
    </ligand>
</feature>
<feature type="domain" description="FAD/NAD(P)-binding" evidence="16">
    <location>
        <begin position="3"/>
        <end position="331"/>
    </location>
</feature>
<dbReference type="PRINTS" id="PR00411">
    <property type="entry name" value="PNDRDTASEI"/>
</dbReference>
<comment type="miscellaneous">
    <text evidence="14">The active site is a redox-active disulfide bond.</text>
</comment>
<dbReference type="GO" id="GO:0005737">
    <property type="term" value="C:cytoplasm"/>
    <property type="evidence" value="ECO:0007669"/>
    <property type="project" value="UniProtKB-ARBA"/>
</dbReference>
<dbReference type="InterPro" id="IPR036188">
    <property type="entry name" value="FAD/NAD-bd_sf"/>
</dbReference>
<evidence type="ECO:0000256" key="10">
    <source>
        <dbReference type="ARBA" id="ARBA00049187"/>
    </source>
</evidence>
<sequence>MAYDVVVIGTGPGGYVAAIKAAQLGLKVAVVEKRATLGGTCLNVGCIPSKALLHASEMFAEAGHSFDKLGIVVDAPKLDLKKMMAHKDATVKANVDGVAFLMKKNKIDVHNGTGKVLGAGKVSVTKEDGSTSEIETKNIIIATGSDVAGIPGVSVEIDEKVIISSTGALELDKVPGELVVVGGGVIGLELGSVWARLGAKVTVVEYLDTILGGMDGEVSKQFQRMLEKQGIIFKLSAKVTAVEKGDKDGATVTFEPVKGGDAETISADNVLIATGRKPYTEGLGLSEAGVELDERGRIKTDAHFSTNVKGIYAIGDVIAGPMLAHKAEDEGVAVAEIISGQKGHVNYDVIPGVVYTSPEVASVGKTEEQLKKEGIAYNAGKFPFMANGRARAMQHTDGFVKVLADKVTDRVLGVHIVGFGAGEMIHEAAVLMEFGGSAEDLGRTCHAHPTMSEAVKEAAMATFFKPIHL</sequence>
<dbReference type="InterPro" id="IPR050151">
    <property type="entry name" value="Class-I_Pyr_Nuc-Dis_Oxidored"/>
</dbReference>
<dbReference type="PIRSF" id="PIRSF000350">
    <property type="entry name" value="Mercury_reductase_MerA"/>
    <property type="match status" value="1"/>
</dbReference>
<feature type="binding site" evidence="12">
    <location>
        <begin position="143"/>
        <end position="145"/>
    </location>
    <ligand>
        <name>FAD</name>
        <dbReference type="ChEBI" id="CHEBI:57692"/>
    </ligand>
</feature>
<dbReference type="FunFam" id="3.50.50.60:FF:000001">
    <property type="entry name" value="Dihydrolipoyl dehydrogenase, mitochondrial"/>
    <property type="match status" value="1"/>
</dbReference>
<dbReference type="Pfam" id="PF02852">
    <property type="entry name" value="Pyr_redox_dim"/>
    <property type="match status" value="1"/>
</dbReference>
<comment type="caution">
    <text evidence="17">The sequence shown here is derived from an EMBL/GenBank/DDBJ whole genome shotgun (WGS) entry which is preliminary data.</text>
</comment>
<evidence type="ECO:0000256" key="8">
    <source>
        <dbReference type="ARBA" id="ARBA00023157"/>
    </source>
</evidence>
<evidence type="ECO:0000256" key="11">
    <source>
        <dbReference type="PIRSR" id="PIRSR000350-2"/>
    </source>
</evidence>
<evidence type="ECO:0000259" key="15">
    <source>
        <dbReference type="Pfam" id="PF02852"/>
    </source>
</evidence>
<feature type="binding site" evidence="12">
    <location>
        <begin position="322"/>
        <end position="325"/>
    </location>
    <ligand>
        <name>FAD</name>
        <dbReference type="ChEBI" id="CHEBI:57692"/>
    </ligand>
</feature>
<evidence type="ECO:0000256" key="12">
    <source>
        <dbReference type="PIRSR" id="PIRSR000350-3"/>
    </source>
</evidence>
<evidence type="ECO:0000256" key="4">
    <source>
        <dbReference type="ARBA" id="ARBA00022630"/>
    </source>
</evidence>
<dbReference type="SUPFAM" id="SSF55424">
    <property type="entry name" value="FAD/NAD-linked reductases, dimerisation (C-terminal) domain"/>
    <property type="match status" value="1"/>
</dbReference>
<dbReference type="InterPro" id="IPR001100">
    <property type="entry name" value="Pyr_nuc-diS_OxRdtase"/>
</dbReference>
<feature type="binding site" evidence="12">
    <location>
        <position position="316"/>
    </location>
    <ligand>
        <name>FAD</name>
        <dbReference type="ChEBI" id="CHEBI:57692"/>
    </ligand>
</feature>
<feature type="binding site" evidence="12">
    <location>
        <position position="50"/>
    </location>
    <ligand>
        <name>FAD</name>
        <dbReference type="ChEBI" id="CHEBI:57692"/>
    </ligand>
</feature>
<dbReference type="GO" id="GO:0050660">
    <property type="term" value="F:flavin adenine dinucleotide binding"/>
    <property type="evidence" value="ECO:0007669"/>
    <property type="project" value="InterPro"/>
</dbReference>
<comment type="cofactor">
    <cofactor evidence="12 14">
        <name>FAD</name>
        <dbReference type="ChEBI" id="CHEBI:57692"/>
    </cofactor>
    <text evidence="12 14">Binds 1 FAD per subunit.</text>
</comment>
<protein>
    <recommendedName>
        <fullName evidence="3 14">Dihydrolipoyl dehydrogenase</fullName>
        <ecNumber evidence="2 14">1.8.1.4</ecNumber>
    </recommendedName>
</protein>
<accession>A0A8J3DQK5</accession>
<reference evidence="17" key="1">
    <citation type="journal article" date="2014" name="Int. J. Syst. Evol. Microbiol.">
        <title>Complete genome sequence of Corynebacterium casei LMG S-19264T (=DSM 44701T), isolated from a smear-ripened cheese.</title>
        <authorList>
            <consortium name="US DOE Joint Genome Institute (JGI-PGF)"/>
            <person name="Walter F."/>
            <person name="Albersmeier A."/>
            <person name="Kalinowski J."/>
            <person name="Ruckert C."/>
        </authorList>
    </citation>
    <scope>NUCLEOTIDE SEQUENCE</scope>
    <source>
        <strain evidence="17">KCTC 42097</strain>
    </source>
</reference>
<dbReference type="InterPro" id="IPR012999">
    <property type="entry name" value="Pyr_OxRdtase_I_AS"/>
</dbReference>
<name>A0A8J3DQK5_9HYPH</name>
<keyword evidence="5 12" id="KW-0274">FAD</keyword>
<keyword evidence="18" id="KW-1185">Reference proteome</keyword>
<evidence type="ECO:0000313" key="17">
    <source>
        <dbReference type="EMBL" id="GHC74170.1"/>
    </source>
</evidence>
<dbReference type="AlphaFoldDB" id="A0A8J3DQK5"/>
<dbReference type="FunFam" id="3.30.390.30:FF:000001">
    <property type="entry name" value="Dihydrolipoyl dehydrogenase"/>
    <property type="match status" value="1"/>
</dbReference>
<dbReference type="GO" id="GO:0004148">
    <property type="term" value="F:dihydrolipoyl dehydrogenase (NADH) activity"/>
    <property type="evidence" value="ECO:0007669"/>
    <property type="project" value="UniProtKB-EC"/>
</dbReference>
<feature type="binding site" evidence="12">
    <location>
        <begin position="182"/>
        <end position="189"/>
    </location>
    <ligand>
        <name>NAD(+)</name>
        <dbReference type="ChEBI" id="CHEBI:57540"/>
    </ligand>
</feature>
<feature type="disulfide bond" description="Redox-active" evidence="13">
    <location>
        <begin position="41"/>
        <end position="46"/>
    </location>
</feature>
<evidence type="ECO:0000256" key="7">
    <source>
        <dbReference type="ARBA" id="ARBA00023027"/>
    </source>
</evidence>
<dbReference type="GO" id="GO:0006103">
    <property type="term" value="P:2-oxoglutarate metabolic process"/>
    <property type="evidence" value="ECO:0007669"/>
    <property type="project" value="TreeGrafter"/>
</dbReference>
<dbReference type="PANTHER" id="PTHR22912">
    <property type="entry name" value="DISULFIDE OXIDOREDUCTASE"/>
    <property type="match status" value="1"/>
</dbReference>
<dbReference type="Gene3D" id="3.50.50.60">
    <property type="entry name" value="FAD/NAD(P)-binding domain"/>
    <property type="match status" value="2"/>
</dbReference>
<feature type="active site" description="Proton acceptor" evidence="11">
    <location>
        <position position="448"/>
    </location>
</feature>
<evidence type="ECO:0000256" key="5">
    <source>
        <dbReference type="ARBA" id="ARBA00022827"/>
    </source>
</evidence>
<evidence type="ECO:0000256" key="2">
    <source>
        <dbReference type="ARBA" id="ARBA00012608"/>
    </source>
</evidence>
<keyword evidence="7 12" id="KW-0520">NAD</keyword>
<comment type="catalytic activity">
    <reaction evidence="10 14">
        <text>N(6)-[(R)-dihydrolipoyl]-L-lysyl-[protein] + NAD(+) = N(6)-[(R)-lipoyl]-L-lysyl-[protein] + NADH + H(+)</text>
        <dbReference type="Rhea" id="RHEA:15045"/>
        <dbReference type="Rhea" id="RHEA-COMP:10474"/>
        <dbReference type="Rhea" id="RHEA-COMP:10475"/>
        <dbReference type="ChEBI" id="CHEBI:15378"/>
        <dbReference type="ChEBI" id="CHEBI:57540"/>
        <dbReference type="ChEBI" id="CHEBI:57945"/>
        <dbReference type="ChEBI" id="CHEBI:83099"/>
        <dbReference type="ChEBI" id="CHEBI:83100"/>
        <dbReference type="EC" id="1.8.1.4"/>
    </reaction>
</comment>
<dbReference type="PRINTS" id="PR00368">
    <property type="entry name" value="FADPNR"/>
</dbReference>
<dbReference type="Proteomes" id="UP000641137">
    <property type="component" value="Unassembled WGS sequence"/>
</dbReference>
<dbReference type="InterPro" id="IPR004099">
    <property type="entry name" value="Pyr_nucl-diS_OxRdtase_dimer"/>
</dbReference>
<dbReference type="PANTHER" id="PTHR22912:SF151">
    <property type="entry name" value="DIHYDROLIPOYL DEHYDROGENASE, MITOCHONDRIAL"/>
    <property type="match status" value="1"/>
</dbReference>
<dbReference type="Pfam" id="PF07992">
    <property type="entry name" value="Pyr_redox_2"/>
    <property type="match status" value="1"/>
</dbReference>
<feature type="binding site" evidence="12">
    <location>
        <position position="275"/>
    </location>
    <ligand>
        <name>NAD(+)</name>
        <dbReference type="ChEBI" id="CHEBI:57540"/>
    </ligand>
</feature>
<dbReference type="InterPro" id="IPR016156">
    <property type="entry name" value="FAD/NAD-linked_Rdtase_dimer_sf"/>
</dbReference>
<evidence type="ECO:0000256" key="13">
    <source>
        <dbReference type="PIRSR" id="PIRSR000350-4"/>
    </source>
</evidence>
<dbReference type="RefSeq" id="WP_189490247.1">
    <property type="nucleotide sequence ID" value="NZ_BMZO01000007.1"/>
</dbReference>
<evidence type="ECO:0000256" key="9">
    <source>
        <dbReference type="ARBA" id="ARBA00023284"/>
    </source>
</evidence>
<keyword evidence="4 14" id="KW-0285">Flavoprotein</keyword>
<organism evidence="17 18">
    <name type="scientific">Limoniibacter endophyticus</name>
    <dbReference type="NCBI Taxonomy" id="1565040"/>
    <lineage>
        <taxon>Bacteria</taxon>
        <taxon>Pseudomonadati</taxon>
        <taxon>Pseudomonadota</taxon>
        <taxon>Alphaproteobacteria</taxon>
        <taxon>Hyphomicrobiales</taxon>
        <taxon>Bartonellaceae</taxon>
        <taxon>Limoniibacter</taxon>
    </lineage>
</organism>
<dbReference type="InterPro" id="IPR006258">
    <property type="entry name" value="Lipoamide_DH"/>
</dbReference>
<evidence type="ECO:0000256" key="1">
    <source>
        <dbReference type="ARBA" id="ARBA00007532"/>
    </source>
</evidence>